<evidence type="ECO:0000256" key="1">
    <source>
        <dbReference type="ARBA" id="ARBA00001933"/>
    </source>
</evidence>
<dbReference type="PANTHER" id="PTHR30511">
    <property type="entry name" value="ALANINE RACEMASE"/>
    <property type="match status" value="1"/>
</dbReference>
<dbReference type="Proteomes" id="UP000317169">
    <property type="component" value="Unassembled WGS sequence"/>
</dbReference>
<comment type="cofactor">
    <cofactor evidence="1">
        <name>pyridoxal 5'-phosphate</name>
        <dbReference type="ChEBI" id="CHEBI:597326"/>
    </cofactor>
</comment>
<dbReference type="OrthoDB" id="504078at2"/>
<name>A0A507ZTC8_9FLAO</name>
<dbReference type="GO" id="GO:0030170">
    <property type="term" value="F:pyridoxal phosphate binding"/>
    <property type="evidence" value="ECO:0007669"/>
    <property type="project" value="TreeGrafter"/>
</dbReference>
<protein>
    <submittedName>
        <fullName evidence="5">Alanine/ornithine racemase family PLP-dependent enzyme</fullName>
    </submittedName>
</protein>
<dbReference type="Gene3D" id="3.20.20.10">
    <property type="entry name" value="Alanine racemase"/>
    <property type="match status" value="1"/>
</dbReference>
<dbReference type="Pfam" id="PF01168">
    <property type="entry name" value="Ala_racemase_N"/>
    <property type="match status" value="1"/>
</dbReference>
<keyword evidence="3" id="KW-0413">Isomerase</keyword>
<dbReference type="InterPro" id="IPR029066">
    <property type="entry name" value="PLP-binding_barrel"/>
</dbReference>
<dbReference type="GO" id="GO:0005829">
    <property type="term" value="C:cytosol"/>
    <property type="evidence" value="ECO:0007669"/>
    <property type="project" value="TreeGrafter"/>
</dbReference>
<evidence type="ECO:0000256" key="3">
    <source>
        <dbReference type="ARBA" id="ARBA00023235"/>
    </source>
</evidence>
<evidence type="ECO:0000313" key="5">
    <source>
        <dbReference type="EMBL" id="TQD39773.1"/>
    </source>
</evidence>
<proteinExistence type="predicted"/>
<organism evidence="5 6">
    <name type="scientific">Haloflavibacter putidus</name>
    <dbReference type="NCBI Taxonomy" id="2576776"/>
    <lineage>
        <taxon>Bacteria</taxon>
        <taxon>Pseudomonadati</taxon>
        <taxon>Bacteroidota</taxon>
        <taxon>Flavobacteriia</taxon>
        <taxon>Flavobacteriales</taxon>
        <taxon>Flavobacteriaceae</taxon>
        <taxon>Haloflavibacter</taxon>
    </lineage>
</organism>
<evidence type="ECO:0000259" key="4">
    <source>
        <dbReference type="Pfam" id="PF01168"/>
    </source>
</evidence>
<dbReference type="RefSeq" id="WP_141421055.1">
    <property type="nucleotide sequence ID" value="NZ_VIAR01000003.1"/>
</dbReference>
<dbReference type="PANTHER" id="PTHR30511:SF3">
    <property type="entry name" value="LYSINE RACEMASE"/>
    <property type="match status" value="1"/>
</dbReference>
<feature type="domain" description="Alanine racemase N-terminal" evidence="4">
    <location>
        <begin position="9"/>
        <end position="224"/>
    </location>
</feature>
<dbReference type="InterPro" id="IPR001608">
    <property type="entry name" value="Ala_racemase_N"/>
</dbReference>
<dbReference type="EMBL" id="VIAR01000003">
    <property type="protein sequence ID" value="TQD39773.1"/>
    <property type="molecule type" value="Genomic_DNA"/>
</dbReference>
<dbReference type="GO" id="GO:0008784">
    <property type="term" value="F:alanine racemase activity"/>
    <property type="evidence" value="ECO:0007669"/>
    <property type="project" value="TreeGrafter"/>
</dbReference>
<keyword evidence="2" id="KW-0663">Pyridoxal phosphate</keyword>
<accession>A0A507ZTC8</accession>
<keyword evidence="6" id="KW-1185">Reference proteome</keyword>
<gene>
    <name evidence="5" type="ORF">FKR84_04575</name>
</gene>
<comment type="caution">
    <text evidence="5">The sequence shown here is derived from an EMBL/GenBank/DDBJ whole genome shotgun (WGS) entry which is preliminary data.</text>
</comment>
<evidence type="ECO:0000256" key="2">
    <source>
        <dbReference type="ARBA" id="ARBA00022898"/>
    </source>
</evidence>
<dbReference type="AlphaFoldDB" id="A0A507ZTC8"/>
<evidence type="ECO:0000313" key="6">
    <source>
        <dbReference type="Proteomes" id="UP000317169"/>
    </source>
</evidence>
<dbReference type="InterPro" id="IPR000821">
    <property type="entry name" value="Ala_racemase"/>
</dbReference>
<sequence>MAYVTLSKSSLTHNYRYLQNLFHENDIEWAPVLKMLCGNEIFLGFILSLGDEQVCDARLSNLKIIKKLHPEKETIYIKPPAKNSIEKVVKYADVSFNTEFITIKWLSEEAKRQNKIHRIIIMIELGDLREGIMGDSLIDFYKRVFELPNIEVAGIGSNLNCLNGVMPSKDKLIQLSLYEQLIEAKFGKKINGVSGGSSVMVPLLLKGLIPKGVNHFRIGETLFLGTDLFANETIPDMKDDVFMLHSEIIEITEKPAVPHGYIEANPSGERTQINEDDYGSTQRRAILDIGLLDISKVDFLKASEDNLSFIGASSDMLVLDLSKSTKTYKVGDIVSFKMTYMGALRVMNSKYIKKKLID</sequence>
<reference evidence="5 6" key="1">
    <citation type="submission" date="2019-06" db="EMBL/GenBank/DDBJ databases">
        <title>Flavibacter putida gen. nov., sp. nov., a novel marine bacterium of the family Flavobacteriaceae isolated from coastal seawater.</title>
        <authorList>
            <person name="Feng X."/>
        </authorList>
    </citation>
    <scope>NUCLEOTIDE SEQUENCE [LARGE SCALE GENOMIC DNA]</scope>
    <source>
        <strain evidence="5 6">PLHSN227</strain>
    </source>
</reference>
<dbReference type="SUPFAM" id="SSF51419">
    <property type="entry name" value="PLP-binding barrel"/>
    <property type="match status" value="1"/>
</dbReference>